<name>A0ABR9EZ16_9GAMM</name>
<evidence type="ECO:0000313" key="4">
    <source>
        <dbReference type="EMBL" id="MBE0398782.1"/>
    </source>
</evidence>
<dbReference type="Pfam" id="PF21934">
    <property type="entry name" value="Yop-YscD_ppl_3rd"/>
    <property type="match status" value="1"/>
</dbReference>
<feature type="domain" description="YscD-like Bon-like" evidence="2">
    <location>
        <begin position="218"/>
        <end position="277"/>
    </location>
</feature>
<dbReference type="InterPro" id="IPR053946">
    <property type="entry name" value="YscD_ppl_3rd"/>
</dbReference>
<dbReference type="InterPro" id="IPR057770">
    <property type="entry name" value="YscD/Y4YQ_C"/>
</dbReference>
<dbReference type="RefSeq" id="WP_192535779.1">
    <property type="nucleotide sequence ID" value="NZ_RRZD01000001.1"/>
</dbReference>
<dbReference type="InterPro" id="IPR032030">
    <property type="entry name" value="YscD_cytoplasmic_dom"/>
</dbReference>
<dbReference type="SUPFAM" id="SSF49879">
    <property type="entry name" value="SMAD/FHA domain"/>
    <property type="match status" value="1"/>
</dbReference>
<keyword evidence="5" id="KW-1185">Reference proteome</keyword>
<dbReference type="EMBL" id="RRZD01000001">
    <property type="protein sequence ID" value="MBE0398782.1"/>
    <property type="molecule type" value="Genomic_DNA"/>
</dbReference>
<feature type="domain" description="YscD/Y4YQ C-terminal" evidence="3">
    <location>
        <begin position="291"/>
        <end position="338"/>
    </location>
</feature>
<organism evidence="4 5">
    <name type="scientific">Halomonas casei</name>
    <dbReference type="NCBI Taxonomy" id="2742613"/>
    <lineage>
        <taxon>Bacteria</taxon>
        <taxon>Pseudomonadati</taxon>
        <taxon>Pseudomonadota</taxon>
        <taxon>Gammaproteobacteria</taxon>
        <taxon>Oceanospirillales</taxon>
        <taxon>Halomonadaceae</taxon>
        <taxon>Halomonas</taxon>
    </lineage>
</organism>
<feature type="domain" description="YscD cytoplasmic" evidence="1">
    <location>
        <begin position="25"/>
        <end position="114"/>
    </location>
</feature>
<dbReference type="Pfam" id="PF23893">
    <property type="entry name" value="Y4YQ_C"/>
    <property type="match status" value="1"/>
</dbReference>
<evidence type="ECO:0000259" key="3">
    <source>
        <dbReference type="Pfam" id="PF23893"/>
    </source>
</evidence>
<evidence type="ECO:0000313" key="5">
    <source>
        <dbReference type="Proteomes" id="UP001645039"/>
    </source>
</evidence>
<accession>A0ABR9EZ16</accession>
<evidence type="ECO:0000259" key="1">
    <source>
        <dbReference type="Pfam" id="PF16697"/>
    </source>
</evidence>
<reference evidence="4 5" key="1">
    <citation type="submission" date="2020-07" db="EMBL/GenBank/DDBJ databases">
        <title>Halophilic bacteria isolated from french cheeses.</title>
        <authorList>
            <person name="Kothe C.I."/>
            <person name="Farah-Kraiem B."/>
            <person name="Renault P."/>
            <person name="Dridi B."/>
        </authorList>
    </citation>
    <scope>NUCLEOTIDE SEQUENCE [LARGE SCALE GENOMIC DNA]</scope>
    <source>
        <strain evidence="4 5">FME1</strain>
    </source>
</reference>
<dbReference type="Gene3D" id="2.60.200.20">
    <property type="match status" value="1"/>
</dbReference>
<protein>
    <recommendedName>
        <fullName evidence="6">Type III secretion protein D</fullName>
    </recommendedName>
</protein>
<evidence type="ECO:0008006" key="6">
    <source>
        <dbReference type="Google" id="ProtNLM"/>
    </source>
</evidence>
<evidence type="ECO:0000259" key="2">
    <source>
        <dbReference type="Pfam" id="PF21934"/>
    </source>
</evidence>
<dbReference type="InterPro" id="IPR008984">
    <property type="entry name" value="SMAD_FHA_dom_sf"/>
</dbReference>
<proteinExistence type="predicted"/>
<comment type="caution">
    <text evidence="4">The sequence shown here is derived from an EMBL/GenBank/DDBJ whole genome shotgun (WGS) entry which is preliminary data.</text>
</comment>
<dbReference type="Proteomes" id="UP001645039">
    <property type="component" value="Unassembled WGS sequence"/>
</dbReference>
<sequence length="342" mass="36315">MASSFTTSIGSLFTPSAGVYSTIQVTGGVHQGVAVSLEQAVCRIGAAEPADVMLCDEGVAAEHVILRFHARMVAIEAVGGEVVIGGETLAQGTGRRIDLPTTLAMGGAQLRLSRPETSLSPALQSAYEAVESALRATRDSLPHKLLSRRRHSSGGERVGRGVVLTAFCTIIGIAGVYQLVGVDEAGANISAEALHSTATLYPQGVEAALASDQHETPAEALERRLKQAGLDGLQVSDAGNHLVVSGEFAPERHEDWQGVQRWFDQRYGSSQVLVSNAKLSLIADQPAFRFQAVWLGDNPYVIGAKGERLYTGASLPEGWVLAAIGDERVTLRRGDEQFFLTL</sequence>
<gene>
    <name evidence="4" type="ORF">EI168_01485</name>
</gene>
<dbReference type="Pfam" id="PF16697">
    <property type="entry name" value="Yop-YscD_cpl"/>
    <property type="match status" value="1"/>
</dbReference>